<dbReference type="HOGENOM" id="CLU_1998957_0_0_6"/>
<dbReference type="PATRIC" id="fig|1217710.3.peg.71"/>
<organism evidence="1 2">
    <name type="scientific">Acinetobacter variabilis</name>
    <dbReference type="NCBI Taxonomy" id="70346"/>
    <lineage>
        <taxon>Bacteria</taxon>
        <taxon>Pseudomonadati</taxon>
        <taxon>Pseudomonadota</taxon>
        <taxon>Gammaproteobacteria</taxon>
        <taxon>Moraxellales</taxon>
        <taxon>Moraxellaceae</taxon>
        <taxon>Acinetobacter</taxon>
    </lineage>
</organism>
<name>N8WVM9_9GAMM</name>
<dbReference type="Proteomes" id="UP000013070">
    <property type="component" value="Unassembled WGS sequence"/>
</dbReference>
<dbReference type="RefSeq" id="WP_004788193.1">
    <property type="nucleotide sequence ID" value="NZ_KB849414.1"/>
</dbReference>
<gene>
    <name evidence="1" type="ORF">F969_00081</name>
</gene>
<proteinExistence type="predicted"/>
<accession>N8WVM9</accession>
<dbReference type="AlphaFoldDB" id="N8WVM9"/>
<sequence>MPQGLMVNVQNGSGLASLFHPTLPFSYFVGNVNLSGTWGPNVHNLDTTFEAPFVLNKPWFILSGSTYNVGSYYIEKVAGTTKTYRITAERYISLIDPRNGYVYWLNPDKPLIENATIKIGDIRG</sequence>
<comment type="caution">
    <text evidence="1">The sequence shown here is derived from an EMBL/GenBank/DDBJ whole genome shotgun (WGS) entry which is preliminary data.</text>
</comment>
<evidence type="ECO:0000313" key="1">
    <source>
        <dbReference type="EMBL" id="ENV00934.1"/>
    </source>
</evidence>
<protein>
    <submittedName>
        <fullName evidence="1">Uncharacterized protein</fullName>
    </submittedName>
</protein>
<keyword evidence="2" id="KW-1185">Reference proteome</keyword>
<evidence type="ECO:0000313" key="2">
    <source>
        <dbReference type="Proteomes" id="UP000013070"/>
    </source>
</evidence>
<dbReference type="EMBL" id="APPE01000007">
    <property type="protein sequence ID" value="ENV00934.1"/>
    <property type="molecule type" value="Genomic_DNA"/>
</dbReference>
<reference evidence="1 2" key="1">
    <citation type="submission" date="2013-02" db="EMBL/GenBank/DDBJ databases">
        <title>The Genome Sequence of Acinetobacter sp. NIPH 899.</title>
        <authorList>
            <consortium name="The Broad Institute Genome Sequencing Platform"/>
            <consortium name="The Broad Institute Genome Sequencing Center for Infectious Disease"/>
            <person name="Cerqueira G."/>
            <person name="Feldgarden M."/>
            <person name="Courvalin P."/>
            <person name="Perichon B."/>
            <person name="Grillot-Courvalin C."/>
            <person name="Clermont D."/>
            <person name="Rocha E."/>
            <person name="Yoon E.-J."/>
            <person name="Nemec A."/>
            <person name="Walker B."/>
            <person name="Young S.K."/>
            <person name="Zeng Q."/>
            <person name="Gargeya S."/>
            <person name="Fitzgerald M."/>
            <person name="Haas B."/>
            <person name="Abouelleil A."/>
            <person name="Alvarado L."/>
            <person name="Arachchi H.M."/>
            <person name="Berlin A.M."/>
            <person name="Chapman S.B."/>
            <person name="Dewar J."/>
            <person name="Goldberg J."/>
            <person name="Griggs A."/>
            <person name="Gujja S."/>
            <person name="Hansen M."/>
            <person name="Howarth C."/>
            <person name="Imamovic A."/>
            <person name="Larimer J."/>
            <person name="McCowan C."/>
            <person name="Murphy C."/>
            <person name="Neiman D."/>
            <person name="Pearson M."/>
            <person name="Priest M."/>
            <person name="Roberts A."/>
            <person name="Saif S."/>
            <person name="Shea T."/>
            <person name="Sisk P."/>
            <person name="Sykes S."/>
            <person name="Wortman J."/>
            <person name="Nusbaum C."/>
            <person name="Birren B."/>
        </authorList>
    </citation>
    <scope>NUCLEOTIDE SEQUENCE [LARGE SCALE GENOMIC DNA]</scope>
    <source>
        <strain evidence="1 2">NIPH 899</strain>
    </source>
</reference>